<evidence type="ECO:0000256" key="1">
    <source>
        <dbReference type="ARBA" id="ARBA00001823"/>
    </source>
</evidence>
<dbReference type="NCBIfam" id="NF003013">
    <property type="entry name" value="PRK03846.1"/>
    <property type="match status" value="1"/>
</dbReference>
<dbReference type="SUPFAM" id="SSF52540">
    <property type="entry name" value="P-loop containing nucleoside triphosphate hydrolases"/>
    <property type="match status" value="1"/>
</dbReference>
<dbReference type="PANTHER" id="PTHR42700">
    <property type="entry name" value="SULFATE ADENYLYLTRANSFERASE"/>
    <property type="match status" value="1"/>
</dbReference>
<evidence type="ECO:0000259" key="6">
    <source>
        <dbReference type="Pfam" id="PF01583"/>
    </source>
</evidence>
<evidence type="ECO:0000256" key="5">
    <source>
        <dbReference type="ARBA" id="ARBA00022840"/>
    </source>
</evidence>
<dbReference type="CDD" id="cd02027">
    <property type="entry name" value="APSK"/>
    <property type="match status" value="1"/>
</dbReference>
<feature type="domain" description="ATP-sulfurylase PUA-like" evidence="7">
    <location>
        <begin position="48"/>
        <end position="131"/>
    </location>
</feature>
<keyword evidence="8" id="KW-0418">Kinase</keyword>
<evidence type="ECO:0000256" key="3">
    <source>
        <dbReference type="ARBA" id="ARBA00022679"/>
    </source>
</evidence>
<dbReference type="GO" id="GO:0005737">
    <property type="term" value="C:cytoplasm"/>
    <property type="evidence" value="ECO:0007669"/>
    <property type="project" value="TreeGrafter"/>
</dbReference>
<dbReference type="GO" id="GO:0005524">
    <property type="term" value="F:ATP binding"/>
    <property type="evidence" value="ECO:0007669"/>
    <property type="project" value="InterPro"/>
</dbReference>
<dbReference type="PANTHER" id="PTHR42700:SF1">
    <property type="entry name" value="SULFATE ADENYLYLTRANSFERASE"/>
    <property type="match status" value="1"/>
</dbReference>
<comment type="catalytic activity">
    <reaction evidence="1">
        <text>adenosine 5'-phosphosulfate + ATP = 3'-phosphoadenylyl sulfate + ADP + H(+)</text>
        <dbReference type="Rhea" id="RHEA:24152"/>
        <dbReference type="ChEBI" id="CHEBI:15378"/>
        <dbReference type="ChEBI" id="CHEBI:30616"/>
        <dbReference type="ChEBI" id="CHEBI:58243"/>
        <dbReference type="ChEBI" id="CHEBI:58339"/>
        <dbReference type="ChEBI" id="CHEBI:456216"/>
        <dbReference type="EC" id="2.7.1.25"/>
    </reaction>
</comment>
<dbReference type="AlphaFoldDB" id="A0A5Q3Q6Y7"/>
<dbReference type="InterPro" id="IPR050512">
    <property type="entry name" value="Sulf_AdTrans/APS_kinase"/>
</dbReference>
<dbReference type="InterPro" id="IPR059117">
    <property type="entry name" value="APS_kinase_dom"/>
</dbReference>
<protein>
    <recommendedName>
        <fullName evidence="2">adenylyl-sulfate kinase</fullName>
        <ecNumber evidence="2">2.7.1.25</ecNumber>
    </recommendedName>
</protein>
<dbReference type="GO" id="GO:0019379">
    <property type="term" value="P:sulfate assimilation, phosphoadenylyl sulfate reduction by phosphoadenylyl-sulfate reductase (thioredoxin)"/>
    <property type="evidence" value="ECO:0007669"/>
    <property type="project" value="TreeGrafter"/>
</dbReference>
<evidence type="ECO:0000259" key="7">
    <source>
        <dbReference type="Pfam" id="PF14306"/>
    </source>
</evidence>
<dbReference type="EMBL" id="CP045929">
    <property type="protein sequence ID" value="QGK70093.1"/>
    <property type="molecule type" value="Genomic_DNA"/>
</dbReference>
<feature type="domain" description="APS kinase" evidence="6">
    <location>
        <begin position="344"/>
        <end position="496"/>
    </location>
</feature>
<keyword evidence="5" id="KW-0067">ATP-binding</keyword>
<dbReference type="Gene3D" id="3.10.400.10">
    <property type="entry name" value="Sulfate adenylyltransferase"/>
    <property type="match status" value="1"/>
</dbReference>
<gene>
    <name evidence="8" type="primary">cysC</name>
    <name evidence="8" type="ORF">GIY23_11660</name>
</gene>
<dbReference type="InterPro" id="IPR002891">
    <property type="entry name" value="APS"/>
</dbReference>
<evidence type="ECO:0000313" key="8">
    <source>
        <dbReference type="EMBL" id="QGK70093.1"/>
    </source>
</evidence>
<evidence type="ECO:0000313" key="9">
    <source>
        <dbReference type="Proteomes" id="UP000371041"/>
    </source>
</evidence>
<evidence type="ECO:0000256" key="4">
    <source>
        <dbReference type="ARBA" id="ARBA00022741"/>
    </source>
</evidence>
<keyword evidence="4" id="KW-0547">Nucleotide-binding</keyword>
<dbReference type="Pfam" id="PF01583">
    <property type="entry name" value="APS_kinase"/>
    <property type="match status" value="1"/>
</dbReference>
<name>A0A5Q3Q6Y7_9PSEU</name>
<dbReference type="SUPFAM" id="SSF88697">
    <property type="entry name" value="PUA domain-like"/>
    <property type="match status" value="1"/>
</dbReference>
<keyword evidence="3 8" id="KW-0808">Transferase</keyword>
<dbReference type="InterPro" id="IPR025980">
    <property type="entry name" value="ATP-Sase_PUA-like_dom"/>
</dbReference>
<accession>A0A5Q3Q6Y7</accession>
<dbReference type="EC" id="2.7.1.25" evidence="2"/>
<dbReference type="GO" id="GO:0004781">
    <property type="term" value="F:sulfate adenylyltransferase (ATP) activity"/>
    <property type="evidence" value="ECO:0007669"/>
    <property type="project" value="TreeGrafter"/>
</dbReference>
<evidence type="ECO:0000256" key="2">
    <source>
        <dbReference type="ARBA" id="ARBA00012121"/>
    </source>
</evidence>
<keyword evidence="9" id="KW-1185">Reference proteome</keyword>
<sequence>MRATSPHIVRCIPVTIGAASWRVRISSRSRGVNVSAETTTTSATEVRPPIRVLDRGELADLELLLDGAFGPLNGYLGAEDAAAVRRSGRLLDGSPWPVPVTLSVPAEDAAHASLELHDAEGAPVGVVENRAPWSAWGRTYVAGPVRPAGPDRGGTLRALRPSAAASRRRLTGRPVLGLVVRSPLHSRRIAEIRHVAESLGAAVLVLPRMLGPRAETLVEAVLAAEPELPSETVVVPVPLRENSSHACDETLCAHVAAAYGATHVLSGGELEQSPIPVVHPPELARDARNRWLPAETVPPEQRRGDLTDRELTDLLDTGASLPSWFTTPAVAEQQARLHPPLRNQGFTLLFTGLSGAGKSTLARGVRDELARHDRRAVSLLDGDVVRRFLCEGLGFSAEDRSRNVRRIGWVAAEVARHGGAAICAPIAPYAADRQAVREMVEVYGGFVLVHVATPLQECERRDRKGLYLRARCGDLREFTGVTAPYESPQDADLVLDTSETTSGQAVDRVLDLLRERGWIDAWGDRR</sequence>
<reference evidence="9" key="1">
    <citation type="submission" date="2019-11" db="EMBL/GenBank/DDBJ databases">
        <title>The complete genome sequence of Saccharopolyspora sp. E2A.</title>
        <authorList>
            <person name="Zhang G."/>
        </authorList>
    </citation>
    <scope>NUCLEOTIDE SEQUENCE [LARGE SCALE GENOMIC DNA]</scope>
    <source>
        <strain evidence="9">E2A</strain>
    </source>
</reference>
<organism evidence="8 9">
    <name type="scientific">Allosaccharopolyspora coralli</name>
    <dbReference type="NCBI Taxonomy" id="2665642"/>
    <lineage>
        <taxon>Bacteria</taxon>
        <taxon>Bacillati</taxon>
        <taxon>Actinomycetota</taxon>
        <taxon>Actinomycetes</taxon>
        <taxon>Pseudonocardiales</taxon>
        <taxon>Pseudonocardiaceae</taxon>
        <taxon>Allosaccharopolyspora</taxon>
    </lineage>
</organism>
<dbReference type="Proteomes" id="UP000371041">
    <property type="component" value="Chromosome"/>
</dbReference>
<dbReference type="Gene3D" id="3.40.50.300">
    <property type="entry name" value="P-loop containing nucleotide triphosphate hydrolases"/>
    <property type="match status" value="1"/>
</dbReference>
<dbReference type="NCBIfam" id="TIGR00455">
    <property type="entry name" value="apsK"/>
    <property type="match status" value="1"/>
</dbReference>
<dbReference type="InterPro" id="IPR015947">
    <property type="entry name" value="PUA-like_sf"/>
</dbReference>
<dbReference type="Pfam" id="PF14306">
    <property type="entry name" value="PUA_2"/>
    <property type="match status" value="1"/>
</dbReference>
<dbReference type="KEGG" id="sace:GIY23_11660"/>
<proteinExistence type="predicted"/>
<dbReference type="InterPro" id="IPR027417">
    <property type="entry name" value="P-loop_NTPase"/>
</dbReference>
<dbReference type="GO" id="GO:0010134">
    <property type="term" value="P:sulfate assimilation via adenylyl sulfate reduction"/>
    <property type="evidence" value="ECO:0007669"/>
    <property type="project" value="TreeGrafter"/>
</dbReference>
<dbReference type="GO" id="GO:0004020">
    <property type="term" value="F:adenylylsulfate kinase activity"/>
    <property type="evidence" value="ECO:0007669"/>
    <property type="project" value="UniProtKB-EC"/>
</dbReference>